<organism evidence="1 2">
    <name type="scientific">Alcaligenes xylosoxydans xylosoxydans</name>
    <name type="common">Achromobacter xylosoxidans</name>
    <dbReference type="NCBI Taxonomy" id="85698"/>
    <lineage>
        <taxon>Bacteria</taxon>
        <taxon>Pseudomonadati</taxon>
        <taxon>Pseudomonadota</taxon>
        <taxon>Betaproteobacteria</taxon>
        <taxon>Burkholderiales</taxon>
        <taxon>Alcaligenaceae</taxon>
        <taxon>Achromobacter</taxon>
    </lineage>
</organism>
<dbReference type="Proteomes" id="UP000285324">
    <property type="component" value="Unassembled WGS sequence"/>
</dbReference>
<protein>
    <submittedName>
        <fullName evidence="1">Uncharacterized protein</fullName>
    </submittedName>
</protein>
<dbReference type="RefSeq" id="WP_118932237.1">
    <property type="nucleotide sequence ID" value="NZ_CP061008.1"/>
</dbReference>
<evidence type="ECO:0000313" key="2">
    <source>
        <dbReference type="Proteomes" id="UP000285324"/>
    </source>
</evidence>
<comment type="caution">
    <text evidence="1">The sequence shown here is derived from an EMBL/GenBank/DDBJ whole genome shotgun (WGS) entry which is preliminary data.</text>
</comment>
<reference evidence="1 2" key="1">
    <citation type="submission" date="2018-08" db="EMBL/GenBank/DDBJ databases">
        <title>Achromobacter xylosoxidans Genome sequencing and assembly.</title>
        <authorList>
            <person name="Wang R."/>
            <person name="Rensing C."/>
            <person name="Li Y."/>
        </authorList>
    </citation>
    <scope>NUCLEOTIDE SEQUENCE [LARGE SCALE GENOMIC DNA]</scope>
    <source>
        <strain evidence="1 2">GD003A</strain>
    </source>
</reference>
<dbReference type="OrthoDB" id="9204742at2"/>
<evidence type="ECO:0000313" key="1">
    <source>
        <dbReference type="EMBL" id="RPJ92259.1"/>
    </source>
</evidence>
<accession>A0A424WGI2</accession>
<dbReference type="EMBL" id="QVXO01000009">
    <property type="protein sequence ID" value="RPJ92259.1"/>
    <property type="molecule type" value="Genomic_DNA"/>
</dbReference>
<sequence length="196" mass="21154">MNIQSGFSVLSFQGADRVGFSKLSSTTTKSTPVDVAGFQGLFQGFNSSTTQVGISDAARKRSSQEGAATQGRTAIQEKWLNSAASDPQYAEQFAYDMVNIPSTIWYDIRDQLAPGRGGEPLNKLSSGRIIDEAFKENFSKEAAVIDAQRKAIYDSEKAKGTPAAQILAKLFDHTNSQSEDYLEASGWLTPAGRKAA</sequence>
<name>A0A424WGI2_ALCXX</name>
<dbReference type="AlphaFoldDB" id="A0A424WGI2"/>
<proteinExistence type="predicted"/>
<gene>
    <name evidence="1" type="ORF">DY367_08525</name>
</gene>